<keyword evidence="3" id="KW-1185">Reference proteome</keyword>
<feature type="compositionally biased region" description="Acidic residues" evidence="1">
    <location>
        <begin position="797"/>
        <end position="814"/>
    </location>
</feature>
<proteinExistence type="predicted"/>
<accession>A0AAE0TNN9</accession>
<gene>
    <name evidence="2" type="ORF">LTR78_009487</name>
</gene>
<evidence type="ECO:0000313" key="3">
    <source>
        <dbReference type="Proteomes" id="UP001274830"/>
    </source>
</evidence>
<sequence>MAGAPPNYIDHIVRFPDECSLARVYQSSYATSVKKPPPVSVRKSELGRIKDAHPNGKDFRVELYTRADKPIVQASQSDMEKPSDTKYGDGWTYEYKLEHVANISSLGPKPKAESQGIVKHVEAIMSGWSKNSGQIPAFEHYEGLLGTPQKNRAAAEHFGQAMKAASQKLYDLLDTPDFTIWNVLQAATTVARKRDGVTTHVDTTEHGGIYLFVYWDFSDEAEYQGVWIYVGQSTNVSVRVGNHIYAAKSNEGSYKKTYNTDHYKCHRAAGRWKCVRICTQKNGQEGGTQDTAKLYRNLYENVSFLLFRSYHSKVIDVTLAAGRAELRGASEAVLKMYTHVELGLFHSGVMDLAARTTQYADPKTRANFGVSFGLNISSPFGEDTFGWTQKIYTLQRMPEQHMIAFHRPGIVVFKASMQLLETFDDRIDLTKKGLQVYMPADGPSPDVCPGNGDEVFGSWEVMDQGRSHPCPYFPVGSFSGWSNHAEVLRIGLRIIWKSRQTNVWRSRYLRRALMTIYWDEDKPGTENLYCQGTALLAYLLRNKWPQKQSFVPAYGTAQVVEIKYNPFLQVATCSPVLEPIEALQGPFWREQLVMQALARVCERDNQGNEVPNSAKLTHIGEYVDNKMKDELPTEQTKREYNEWFNSDKKPEDRIPRHRVGHAQGTDDRLRQLTSGRKSCDRCAIKNYVEKGGSRVRMPDVAVRRCKCEKITIRKADGSGNWSLCKDCFVQGLPCTWTYFRDIFGPRYFETPRPVGQFFGKLIDIFFRQRESKSAKFLTAQVIPDPGYMVIKGGLKAEDEDVPDEDVQGEEDQGE</sequence>
<dbReference type="Proteomes" id="UP001274830">
    <property type="component" value="Unassembled WGS sequence"/>
</dbReference>
<reference evidence="2" key="1">
    <citation type="submission" date="2023-07" db="EMBL/GenBank/DDBJ databases">
        <title>Black Yeasts Isolated from many extreme environments.</title>
        <authorList>
            <person name="Coleine C."/>
            <person name="Stajich J.E."/>
            <person name="Selbmann L."/>
        </authorList>
    </citation>
    <scope>NUCLEOTIDE SEQUENCE</scope>
    <source>
        <strain evidence="2">CCFEE 5485</strain>
    </source>
</reference>
<dbReference type="AlphaFoldDB" id="A0AAE0TNN9"/>
<name>A0AAE0TNN9_9PEZI</name>
<evidence type="ECO:0000256" key="1">
    <source>
        <dbReference type="SAM" id="MobiDB-lite"/>
    </source>
</evidence>
<evidence type="ECO:0000313" key="2">
    <source>
        <dbReference type="EMBL" id="KAK3670652.1"/>
    </source>
</evidence>
<organism evidence="2 3">
    <name type="scientific">Recurvomyces mirabilis</name>
    <dbReference type="NCBI Taxonomy" id="574656"/>
    <lineage>
        <taxon>Eukaryota</taxon>
        <taxon>Fungi</taxon>
        <taxon>Dikarya</taxon>
        <taxon>Ascomycota</taxon>
        <taxon>Pezizomycotina</taxon>
        <taxon>Dothideomycetes</taxon>
        <taxon>Dothideomycetidae</taxon>
        <taxon>Mycosphaerellales</taxon>
        <taxon>Teratosphaeriaceae</taxon>
        <taxon>Recurvomyces</taxon>
    </lineage>
</organism>
<feature type="region of interest" description="Disordered" evidence="1">
    <location>
        <begin position="793"/>
        <end position="814"/>
    </location>
</feature>
<comment type="caution">
    <text evidence="2">The sequence shown here is derived from an EMBL/GenBank/DDBJ whole genome shotgun (WGS) entry which is preliminary data.</text>
</comment>
<protein>
    <submittedName>
        <fullName evidence="2">Uncharacterized protein</fullName>
    </submittedName>
</protein>
<dbReference type="EMBL" id="JAUTXT010000053">
    <property type="protein sequence ID" value="KAK3670652.1"/>
    <property type="molecule type" value="Genomic_DNA"/>
</dbReference>